<evidence type="ECO:0000313" key="5">
    <source>
        <dbReference type="EMBL" id="SJL01796.1"/>
    </source>
</evidence>
<keyword evidence="2" id="KW-0732">Signal</keyword>
<feature type="chain" id="PRO_5012944704" evidence="2">
    <location>
        <begin position="21"/>
        <end position="771"/>
    </location>
</feature>
<gene>
    <name evidence="5" type="ORF">ARMOST_05119</name>
</gene>
<dbReference type="AlphaFoldDB" id="A0A284QZ96"/>
<dbReference type="Gene3D" id="1.50.10.10">
    <property type="match status" value="1"/>
</dbReference>
<dbReference type="EMBL" id="FUEG01000003">
    <property type="protein sequence ID" value="SJL01796.1"/>
    <property type="molecule type" value="Genomic_DNA"/>
</dbReference>
<dbReference type="PANTHER" id="PTHR31987:SF1">
    <property type="entry name" value="GLUTAMINASE A"/>
    <property type="match status" value="1"/>
</dbReference>
<dbReference type="SUPFAM" id="SSF48208">
    <property type="entry name" value="Six-hairpin glycosidases"/>
    <property type="match status" value="1"/>
</dbReference>
<keyword evidence="6" id="KW-1185">Reference proteome</keyword>
<dbReference type="InterPro" id="IPR032514">
    <property type="entry name" value="GtaA_central"/>
</dbReference>
<feature type="domain" description="Glutaminase A central" evidence="3">
    <location>
        <begin position="343"/>
        <end position="692"/>
    </location>
</feature>
<feature type="region of interest" description="Disordered" evidence="1">
    <location>
        <begin position="700"/>
        <end position="745"/>
    </location>
</feature>
<dbReference type="Pfam" id="PF16335">
    <property type="entry name" value="GtaA_6_Hairpin"/>
    <property type="match status" value="1"/>
</dbReference>
<feature type="domain" description="Glutaminase A N-terminal" evidence="4">
    <location>
        <begin position="107"/>
        <end position="338"/>
    </location>
</feature>
<dbReference type="InterPro" id="IPR012341">
    <property type="entry name" value="6hp_glycosidase-like_sf"/>
</dbReference>
<evidence type="ECO:0000256" key="1">
    <source>
        <dbReference type="SAM" id="MobiDB-lite"/>
    </source>
</evidence>
<protein>
    <submittedName>
        <fullName evidence="5">Related to glutaminase GtaA</fullName>
    </submittedName>
</protein>
<proteinExistence type="predicted"/>
<organism evidence="5 6">
    <name type="scientific">Armillaria ostoyae</name>
    <name type="common">Armillaria root rot fungus</name>
    <dbReference type="NCBI Taxonomy" id="47428"/>
    <lineage>
        <taxon>Eukaryota</taxon>
        <taxon>Fungi</taxon>
        <taxon>Dikarya</taxon>
        <taxon>Basidiomycota</taxon>
        <taxon>Agaricomycotina</taxon>
        <taxon>Agaricomycetes</taxon>
        <taxon>Agaricomycetidae</taxon>
        <taxon>Agaricales</taxon>
        <taxon>Marasmiineae</taxon>
        <taxon>Physalacriaceae</taxon>
        <taxon>Armillaria</taxon>
    </lineage>
</organism>
<reference evidence="6" key="1">
    <citation type="journal article" date="2017" name="Nat. Ecol. Evol.">
        <title>Genome expansion and lineage-specific genetic innovations in the forest pathogenic fungi Armillaria.</title>
        <authorList>
            <person name="Sipos G."/>
            <person name="Prasanna A.N."/>
            <person name="Walter M.C."/>
            <person name="O'Connor E."/>
            <person name="Balint B."/>
            <person name="Krizsan K."/>
            <person name="Kiss B."/>
            <person name="Hess J."/>
            <person name="Varga T."/>
            <person name="Slot J."/>
            <person name="Riley R."/>
            <person name="Boka B."/>
            <person name="Rigling D."/>
            <person name="Barry K."/>
            <person name="Lee J."/>
            <person name="Mihaltcheva S."/>
            <person name="LaButti K."/>
            <person name="Lipzen A."/>
            <person name="Waldron R."/>
            <person name="Moloney N.M."/>
            <person name="Sperisen C."/>
            <person name="Kredics L."/>
            <person name="Vagvoelgyi C."/>
            <person name="Patrignani A."/>
            <person name="Fitzpatrick D."/>
            <person name="Nagy I."/>
            <person name="Doyle S."/>
            <person name="Anderson J.B."/>
            <person name="Grigoriev I.V."/>
            <person name="Gueldener U."/>
            <person name="Muensterkoetter M."/>
            <person name="Nagy L.G."/>
        </authorList>
    </citation>
    <scope>NUCLEOTIDE SEQUENCE [LARGE SCALE GENOMIC DNA]</scope>
    <source>
        <strain evidence="6">C18/9</strain>
    </source>
</reference>
<evidence type="ECO:0000259" key="3">
    <source>
        <dbReference type="Pfam" id="PF16335"/>
    </source>
</evidence>
<dbReference type="GO" id="GO:0003824">
    <property type="term" value="F:catalytic activity"/>
    <property type="evidence" value="ECO:0007669"/>
    <property type="project" value="UniProtKB-ARBA"/>
</dbReference>
<dbReference type="InterPro" id="IPR033433">
    <property type="entry name" value="GtaA_N"/>
</dbReference>
<dbReference type="PANTHER" id="PTHR31987">
    <property type="entry name" value="GLUTAMINASE A-RELATED"/>
    <property type="match status" value="1"/>
</dbReference>
<dbReference type="Pfam" id="PF17168">
    <property type="entry name" value="DUF5127"/>
    <property type="match status" value="1"/>
</dbReference>
<dbReference type="GO" id="GO:0005975">
    <property type="term" value="P:carbohydrate metabolic process"/>
    <property type="evidence" value="ECO:0007669"/>
    <property type="project" value="InterPro"/>
</dbReference>
<name>A0A284QZ96_ARMOS</name>
<feature type="signal peptide" evidence="2">
    <location>
        <begin position="1"/>
        <end position="20"/>
    </location>
</feature>
<dbReference type="InterPro" id="IPR052743">
    <property type="entry name" value="Glutaminase_GtaA"/>
</dbReference>
<dbReference type="STRING" id="47428.A0A284QZ96"/>
<evidence type="ECO:0000313" key="6">
    <source>
        <dbReference type="Proteomes" id="UP000219338"/>
    </source>
</evidence>
<dbReference type="OrthoDB" id="3918848at2759"/>
<dbReference type="InterPro" id="IPR008928">
    <property type="entry name" value="6-hairpin_glycosidase_sf"/>
</dbReference>
<evidence type="ECO:0000259" key="4">
    <source>
        <dbReference type="Pfam" id="PF17168"/>
    </source>
</evidence>
<feature type="compositionally biased region" description="Low complexity" evidence="1">
    <location>
        <begin position="704"/>
        <end position="713"/>
    </location>
</feature>
<dbReference type="Proteomes" id="UP000219338">
    <property type="component" value="Unassembled WGS sequence"/>
</dbReference>
<sequence>MLSLVTCWFFSSVLITLSRGAALLNTSPFAPPSYPLAVRSPYLSTWLAQKDGGTALNDDWSRFYTGQITGWAGFIKVDNTTYSFLGTPGGVTSYAKATHKSAQFTSTQSKFVMTAGPVDLTVTFLSPVEPHNLTKQSFPFSYLALTAAANDGSTHSVSVYSDISGEWLSGNTSLAMNWTTTTGDTLVHQAQLQDPSPFAEIDDRTQYGSVYYATQAPANAGVTYQTGADVDVRNQFINQGVLSNTEDSDFRAIQERWPVLAFAHDLGNISESTIPVVVAIGHVRDPAIQYIVADGAIQKRSLYFLSQTTVADNIPSFLSDYTDAITRANNFDNTVQSDASSISSDYADIVALSIRQAFAGTEITLSQSSNGSWNGEDVLVFMKEISSDGDVNTVDVMFPAWPLFLYTNPELGKYMLNAVFEYQATGQYPNRYSVHDIGSNYPNATGHNDGKDEAMPVEESGNMIIMALSYAQKTGDTSQLAKYLDLLDQWAQFLISDSLIPAHQLSTDDFAGTLANQTNLAIKGIVGIGAMAKIADMVGDDTKSNNYSAIASDYVSQWQNMAFSDDKSHLTLSYGNSSSWGLSYNLYADKLLNLNIFPQSVYETQTKWYPTVANKYGIPLDTRHTYVLSGWEIWTAAIMTNNSTRDLFISSVKDWVSSGLSSQPFGDFYNTTDGGVQGFKARPVVGGHLALLVLNDTNSKGDPTGDNATNTGINTGGGSDGDGNSTGSNSGNSGSDGDGDQADWACPSVLPPVPLLLALFALMILQLSQYL</sequence>
<feature type="compositionally biased region" description="Low complexity" evidence="1">
    <location>
        <begin position="722"/>
        <end position="735"/>
    </location>
</feature>
<accession>A0A284QZ96</accession>
<dbReference type="OMA" id="GWEIWTA"/>
<evidence type="ECO:0000256" key="2">
    <source>
        <dbReference type="SAM" id="SignalP"/>
    </source>
</evidence>